<accession>G8Y3E2</accession>
<comment type="subcellular location">
    <subcellularLocation>
        <location evidence="2">Chromosome</location>
    </subcellularLocation>
    <subcellularLocation>
        <location evidence="1">Nucleus</location>
    </subcellularLocation>
</comment>
<feature type="region of interest" description="Disordered" evidence="6">
    <location>
        <begin position="485"/>
        <end position="517"/>
    </location>
</feature>
<evidence type="ECO:0000259" key="7">
    <source>
        <dbReference type="PROSITE" id="PS50815"/>
    </source>
</evidence>
<sequence>MKEDKSCDLANIVAMSLHCISFLRNIFGEGCYADLHLPVSSKKSSSKSTFTIKVLTSGCSPKVDTFISWIDLGVKTAIESEEIKALQLEIYKTESYDSPLLECYVFHLSRRVMINKAPHEAQKETEMDGSIASFMRRLIMQTQKFDTAPLGRAVAIRLLFKESPKSDLTQSGFKDELLFKTPGIPATGITMFNISDICIGEEILQSQILSADKDSHDQDVKLRHLSAMKNSALSYWYSQEFKNPVIFPDYPCILPLDDFMSNKEGSMATQLLTQTQKKHSFKGLSCECNSSKKRFKGSSIVVCHICSREIHSCCYGMTNLDLIRKCSSIFKCYTCLLQTSPLYPQLILLMRLRYMWRYFLYNQMPGDLNFFFDIFNLDRDSGHYEVRKILNKLFRDKILQTEYEITPTISGRRRAGRRNMLITLRGIFDDKGNELMRNAKYNVIFSPKVERATLFSDLEKKNVYFPNLFLTKNLVTNILEEFTRGTDIPGNSSTKNRNLLDSSSYVPVSQSSTPPTLSKCKNFSPHYISATREASEHNRYTNPMNLDELSFEESLNFLSQPRSNTLGPSQTNLSSELSLE</sequence>
<evidence type="ECO:0000256" key="3">
    <source>
        <dbReference type="ARBA" id="ARBA00022454"/>
    </source>
</evidence>
<dbReference type="InterPro" id="IPR051294">
    <property type="entry name" value="HORMA_MeioticProgression"/>
</dbReference>
<dbReference type="InterPro" id="IPR036570">
    <property type="entry name" value="HORMA_dom_sf"/>
</dbReference>
<dbReference type="PANTHER" id="PTHR48225">
    <property type="entry name" value="HORMA DOMAIN-CONTAINING PROTEIN 1"/>
    <property type="match status" value="1"/>
</dbReference>
<evidence type="ECO:0000256" key="4">
    <source>
        <dbReference type="ARBA" id="ARBA00023242"/>
    </source>
</evidence>
<dbReference type="Gene3D" id="3.30.900.10">
    <property type="entry name" value="HORMA domain"/>
    <property type="match status" value="1"/>
</dbReference>
<dbReference type="AlphaFoldDB" id="G8Y3E2"/>
<evidence type="ECO:0000313" key="8">
    <source>
        <dbReference type="EMBL" id="CCE85210.1"/>
    </source>
</evidence>
<dbReference type="Pfam" id="PF02301">
    <property type="entry name" value="HORMA"/>
    <property type="match status" value="1"/>
</dbReference>
<reference evidence="8 9" key="1">
    <citation type="journal article" date="2012" name="G3 (Bethesda)">
        <title>Pichia sorbitophila, an interspecies yeast hybrid reveals early steps of genome resolution following polyploidization.</title>
        <authorList>
            <person name="Leh Louis V."/>
            <person name="Despons L."/>
            <person name="Friedrich A."/>
            <person name="Martin T."/>
            <person name="Durrens P."/>
            <person name="Casaregola S."/>
            <person name="Neuveglise C."/>
            <person name="Fairhead C."/>
            <person name="Marck C."/>
            <person name="Cruz J.A."/>
            <person name="Straub M.L."/>
            <person name="Kugler V."/>
            <person name="Sacerdot C."/>
            <person name="Uzunov Z."/>
            <person name="Thierry A."/>
            <person name="Weiss S."/>
            <person name="Bleykasten C."/>
            <person name="De Montigny J."/>
            <person name="Jacques N."/>
            <person name="Jung P."/>
            <person name="Lemaire M."/>
            <person name="Mallet S."/>
            <person name="Morel G."/>
            <person name="Richard G.F."/>
            <person name="Sarkar A."/>
            <person name="Savel G."/>
            <person name="Schacherer J."/>
            <person name="Seret M.L."/>
            <person name="Talla E."/>
            <person name="Samson G."/>
            <person name="Jubin C."/>
            <person name="Poulain J."/>
            <person name="Vacherie B."/>
            <person name="Barbe V."/>
            <person name="Pelletier E."/>
            <person name="Sherman D.J."/>
            <person name="Westhof E."/>
            <person name="Weissenbach J."/>
            <person name="Baret P.V."/>
            <person name="Wincker P."/>
            <person name="Gaillardin C."/>
            <person name="Dujon B."/>
            <person name="Souciet J.L."/>
        </authorList>
    </citation>
    <scope>NUCLEOTIDE SEQUENCE [LARGE SCALE GENOMIC DNA]</scope>
    <source>
        <strain evidence="9">ATCC MYA-4447 / BCRC 22081 / CBS 7064 / NBRC 10061 / NRRL Y-12695</strain>
    </source>
</reference>
<proteinExistence type="predicted"/>
<protein>
    <submittedName>
        <fullName evidence="8">Piso0_004792 protein</fullName>
    </submittedName>
</protein>
<dbReference type="SUPFAM" id="SSF56019">
    <property type="entry name" value="The spindle assembly checkpoint protein mad2"/>
    <property type="match status" value="1"/>
</dbReference>
<dbReference type="GO" id="GO:0005634">
    <property type="term" value="C:nucleus"/>
    <property type="evidence" value="ECO:0007669"/>
    <property type="project" value="UniProtKB-SubCell"/>
</dbReference>
<evidence type="ECO:0000256" key="5">
    <source>
        <dbReference type="ARBA" id="ARBA00023254"/>
    </source>
</evidence>
<dbReference type="GO" id="GO:0007130">
    <property type="term" value="P:synaptonemal complex assembly"/>
    <property type="evidence" value="ECO:0007669"/>
    <property type="project" value="TreeGrafter"/>
</dbReference>
<feature type="compositionally biased region" description="Low complexity" evidence="6">
    <location>
        <begin position="502"/>
        <end position="517"/>
    </location>
</feature>
<gene>
    <name evidence="8" type="primary">Piso0_004792</name>
    <name evidence="8" type="ORF">GNLVRS01_PISO0M01090g</name>
</gene>
<dbReference type="PROSITE" id="PS50815">
    <property type="entry name" value="HORMA"/>
    <property type="match status" value="1"/>
</dbReference>
<dbReference type="FunCoup" id="G8Y3E2">
    <property type="interactions" value="156"/>
</dbReference>
<evidence type="ECO:0000256" key="6">
    <source>
        <dbReference type="SAM" id="MobiDB-lite"/>
    </source>
</evidence>
<dbReference type="GO" id="GO:0005694">
    <property type="term" value="C:chromosome"/>
    <property type="evidence" value="ECO:0007669"/>
    <property type="project" value="UniProtKB-SubCell"/>
</dbReference>
<feature type="domain" description="HORMA" evidence="7">
    <location>
        <begin position="3"/>
        <end position="208"/>
    </location>
</feature>
<evidence type="ECO:0000313" key="9">
    <source>
        <dbReference type="Proteomes" id="UP000005222"/>
    </source>
</evidence>
<keyword evidence="9" id="KW-1185">Reference proteome</keyword>
<keyword evidence="5" id="KW-0469">Meiosis</keyword>
<dbReference type="InParanoid" id="G8Y3E2"/>
<dbReference type="EMBL" id="FO082047">
    <property type="protein sequence ID" value="CCE85210.1"/>
    <property type="molecule type" value="Genomic_DNA"/>
</dbReference>
<dbReference type="OMA" id="LYCISYL"/>
<dbReference type="GO" id="GO:0051598">
    <property type="term" value="P:meiotic recombination checkpoint signaling"/>
    <property type="evidence" value="ECO:0007669"/>
    <property type="project" value="TreeGrafter"/>
</dbReference>
<dbReference type="eggNOG" id="KOG4652">
    <property type="taxonomic scope" value="Eukaryota"/>
</dbReference>
<dbReference type="InterPro" id="IPR003511">
    <property type="entry name" value="HORMA_dom"/>
</dbReference>
<feature type="compositionally biased region" description="Polar residues" evidence="6">
    <location>
        <begin position="489"/>
        <end position="501"/>
    </location>
</feature>
<keyword evidence="3" id="KW-0158">Chromosome</keyword>
<name>G8Y3E2_PICSO</name>
<dbReference type="Proteomes" id="UP000005222">
    <property type="component" value="Chromosome M"/>
</dbReference>
<feature type="region of interest" description="Disordered" evidence="6">
    <location>
        <begin position="560"/>
        <end position="580"/>
    </location>
</feature>
<dbReference type="STRING" id="559304.G8Y3E2"/>
<keyword evidence="4" id="KW-0539">Nucleus</keyword>
<dbReference type="PANTHER" id="PTHR48225:SF7">
    <property type="entry name" value="MEIOSIS-SPECIFIC PROTEIN HOP1"/>
    <property type="match status" value="1"/>
</dbReference>
<dbReference type="HOGENOM" id="CLU_468598_0_0_1"/>
<dbReference type="OrthoDB" id="1928087at2759"/>
<organism evidence="8 9">
    <name type="scientific">Pichia sorbitophila (strain ATCC MYA-4447 / BCRC 22081 / CBS 7064 / NBRC 10061 / NRRL Y-12695)</name>
    <name type="common">Hybrid yeast</name>
    <dbReference type="NCBI Taxonomy" id="559304"/>
    <lineage>
        <taxon>Eukaryota</taxon>
        <taxon>Fungi</taxon>
        <taxon>Dikarya</taxon>
        <taxon>Ascomycota</taxon>
        <taxon>Saccharomycotina</taxon>
        <taxon>Pichiomycetes</taxon>
        <taxon>Debaryomycetaceae</taxon>
        <taxon>Millerozyma</taxon>
    </lineage>
</organism>
<evidence type="ECO:0000256" key="1">
    <source>
        <dbReference type="ARBA" id="ARBA00004123"/>
    </source>
</evidence>
<evidence type="ECO:0000256" key="2">
    <source>
        <dbReference type="ARBA" id="ARBA00004286"/>
    </source>
</evidence>